<feature type="disulfide bond" evidence="2">
    <location>
        <begin position="236"/>
        <end position="237"/>
    </location>
</feature>
<dbReference type="GO" id="GO:0019566">
    <property type="term" value="P:arabinose metabolic process"/>
    <property type="evidence" value="ECO:0007669"/>
    <property type="project" value="InterPro"/>
</dbReference>
<feature type="region of interest" description="Disordered" evidence="3">
    <location>
        <begin position="26"/>
        <end position="47"/>
    </location>
</feature>
<dbReference type="PROSITE" id="PS50231">
    <property type="entry name" value="RICIN_B_LECTIN"/>
    <property type="match status" value="1"/>
</dbReference>
<evidence type="ECO:0000256" key="3">
    <source>
        <dbReference type="SAM" id="MobiDB-lite"/>
    </source>
</evidence>
<feature type="domain" description="Ricin B lectin" evidence="5">
    <location>
        <begin position="403"/>
        <end position="532"/>
    </location>
</feature>
<evidence type="ECO:0000256" key="2">
    <source>
        <dbReference type="PIRSR" id="PIRSR638964-3"/>
    </source>
</evidence>
<dbReference type="InterPro" id="IPR000772">
    <property type="entry name" value="Ricin_B_lectin"/>
</dbReference>
<proteinExistence type="predicted"/>
<keyword evidence="4" id="KW-0812">Transmembrane</keyword>
<accession>A0AB39R001</accession>
<dbReference type="GO" id="GO:0045490">
    <property type="term" value="P:pectin catabolic process"/>
    <property type="evidence" value="ECO:0007669"/>
    <property type="project" value="TreeGrafter"/>
</dbReference>
<keyword evidence="2" id="KW-1015">Disulfide bond</keyword>
<dbReference type="Pfam" id="PF09206">
    <property type="entry name" value="ArabFuran-catal"/>
    <property type="match status" value="1"/>
</dbReference>
<feature type="compositionally biased region" description="Basic and acidic residues" evidence="3">
    <location>
        <begin position="28"/>
        <end position="41"/>
    </location>
</feature>
<dbReference type="SMART" id="SM00458">
    <property type="entry name" value="RICIN"/>
    <property type="match status" value="1"/>
</dbReference>
<dbReference type="InterPro" id="IPR015289">
    <property type="entry name" value="A-L-arabinofuranosidase_B_cat"/>
</dbReference>
<dbReference type="InterPro" id="IPR013320">
    <property type="entry name" value="ConA-like_dom_sf"/>
</dbReference>
<evidence type="ECO:0000256" key="4">
    <source>
        <dbReference type="SAM" id="Phobius"/>
    </source>
</evidence>
<sequence>MGTTRNRRRLLSGRGGIERLLAAVRHRGSPDRRPARTDGAPRARSARSRWKTFARAGAAAALVAGVLAGAAATAGTATAATSGPCDIYASGGTPCVAAHSTTRALYASYNGPLYQVRRASDNTTRNIGVLSAGGYADAAAQDSFCSGTTCLITVVYDQSGRGNDLTQAPGGGAAGGPDNLANATAAPTTVGGHKAYGVFVAPGTGYRNNHTNGIATGDNPEGMYAIFDGTHYNGGCCFDYGNAETDSNDDGNGTMEAIYFGNIKVWGYGSGNGPWIMADLENGLYSGVNAGYNAGDPTVNYRYTTAIIKGGPNHWAIRGGNAQSGGLSTFYDGVRPNVAGYNPMRKQGAIILGTGGDNSKGAQGTFYEGVMTSGYPSDATENAVQANITAAGYSNASSGGTSTGALRAVGAGKCLDVPNSSTTAGTQLQIWDCSGGANQTWTRTSSNQLTVYSGGSQMCLDAYNNQTSAGTKVVTWPCNGGANQQWQVNSDGTVTGTQSGLCLDVTGASTANGALAELWPCNGGSNQQWSLS</sequence>
<name>A0AB39R001_9ACTN</name>
<keyword evidence="4" id="KW-0472">Membrane</keyword>
<gene>
    <name evidence="6" type="ORF">AB5J52_41175</name>
</gene>
<keyword evidence="4" id="KW-1133">Transmembrane helix</keyword>
<evidence type="ECO:0000256" key="1">
    <source>
        <dbReference type="PIRSR" id="PIRSR638964-1"/>
    </source>
</evidence>
<evidence type="ECO:0000259" key="5">
    <source>
        <dbReference type="SMART" id="SM00458"/>
    </source>
</evidence>
<feature type="active site" description="Proton donor" evidence="1">
    <location>
        <position position="357"/>
    </location>
</feature>
<dbReference type="SUPFAM" id="SSF50370">
    <property type="entry name" value="Ricin B-like lectins"/>
    <property type="match status" value="1"/>
</dbReference>
<dbReference type="FunFam" id="2.60.120.200:FF:000131">
    <property type="entry name" value="Probable alpha-L-arabinofuranosidase B"/>
    <property type="match status" value="1"/>
</dbReference>
<dbReference type="Pfam" id="PF00652">
    <property type="entry name" value="Ricin_B_lectin"/>
    <property type="match status" value="1"/>
</dbReference>
<dbReference type="Gene3D" id="2.60.120.200">
    <property type="match status" value="1"/>
</dbReference>
<protein>
    <submittedName>
        <fullName evidence="6">Arabinofuranosidase catalytic domain-containing protein</fullName>
    </submittedName>
</protein>
<reference evidence="6" key="1">
    <citation type="submission" date="2024-07" db="EMBL/GenBank/DDBJ databases">
        <authorList>
            <person name="Yu S.T."/>
        </authorList>
    </citation>
    <scope>NUCLEOTIDE SEQUENCE</scope>
    <source>
        <strain evidence="6">R39</strain>
    </source>
</reference>
<evidence type="ECO:0000313" key="6">
    <source>
        <dbReference type="EMBL" id="XDQ48167.1"/>
    </source>
</evidence>
<dbReference type="RefSeq" id="WP_369226996.1">
    <property type="nucleotide sequence ID" value="NZ_CP163441.1"/>
</dbReference>
<feature type="active site" description="Nucleophile" evidence="1">
    <location>
        <position position="281"/>
    </location>
</feature>
<organism evidence="6">
    <name type="scientific">Streptomyces sp. R39</name>
    <dbReference type="NCBI Taxonomy" id="3238631"/>
    <lineage>
        <taxon>Bacteria</taxon>
        <taxon>Bacillati</taxon>
        <taxon>Actinomycetota</taxon>
        <taxon>Actinomycetes</taxon>
        <taxon>Kitasatosporales</taxon>
        <taxon>Streptomycetaceae</taxon>
        <taxon>Streptomyces</taxon>
    </lineage>
</organism>
<dbReference type="GO" id="GO:0046556">
    <property type="term" value="F:alpha-L-arabinofuranosidase activity"/>
    <property type="evidence" value="ECO:0007669"/>
    <property type="project" value="InterPro"/>
</dbReference>
<dbReference type="EMBL" id="CP163441">
    <property type="protein sequence ID" value="XDQ48167.1"/>
    <property type="molecule type" value="Genomic_DNA"/>
</dbReference>
<feature type="disulfide bond" evidence="2">
    <location>
        <begin position="85"/>
        <end position="95"/>
    </location>
</feature>
<dbReference type="CDD" id="cd23418">
    <property type="entry name" value="beta-trefoil_Ricin_XLN-like"/>
    <property type="match status" value="1"/>
</dbReference>
<feature type="disulfide bond" evidence="2">
    <location>
        <begin position="145"/>
        <end position="150"/>
    </location>
</feature>
<dbReference type="SUPFAM" id="SSF49899">
    <property type="entry name" value="Concanavalin A-like lectins/glucanases"/>
    <property type="match status" value="1"/>
</dbReference>
<dbReference type="PANTHER" id="PTHR39447">
    <property type="entry name" value="ALPHA-L-ARABINOFURANOSIDASE B"/>
    <property type="match status" value="1"/>
</dbReference>
<dbReference type="PANTHER" id="PTHR39447:SF2">
    <property type="entry name" value="ALPHA-L-ARABINOFURANOSIDASE B"/>
    <property type="match status" value="1"/>
</dbReference>
<dbReference type="InterPro" id="IPR035992">
    <property type="entry name" value="Ricin_B-like_lectins"/>
</dbReference>
<feature type="transmembrane region" description="Helical" evidence="4">
    <location>
        <begin position="52"/>
        <end position="72"/>
    </location>
</feature>
<dbReference type="GO" id="GO:0031221">
    <property type="term" value="P:arabinan metabolic process"/>
    <property type="evidence" value="ECO:0007669"/>
    <property type="project" value="InterPro"/>
</dbReference>
<dbReference type="AlphaFoldDB" id="A0AB39R001"/>
<dbReference type="InterPro" id="IPR038964">
    <property type="entry name" value="ABFB"/>
</dbReference>
<dbReference type="Gene3D" id="2.80.10.50">
    <property type="match status" value="1"/>
</dbReference>